<evidence type="ECO:0000256" key="1">
    <source>
        <dbReference type="SAM" id="SignalP"/>
    </source>
</evidence>
<dbReference type="Proteomes" id="UP001583193">
    <property type="component" value="Unassembled WGS sequence"/>
</dbReference>
<sequence length="693" mass="76571">MIKYLATTILGTAALATSVQASALPSTKVSFSVPGTVEADGLSNIYVEYHAPVDGHFSIHYGGCEMSGSHPSAAHHKVGSTYIGNHQLARRHAGWEEQRPNRFVWIVPADTAAGGCLHAYSEDDWVGSSAPISISTKMAKRGQKDPSIDISDIVETEGPWFDGVAYLKAKEPNKKFVAQAKSKEIGILGGGMSGLMTSLLLDSVGMKNWKIIESTGRVGGRVHTSYLNNTRPDQYQYQEMGPMRFPVNITYAGSNETIQIQDHKMVFQLADKVNQLNHHNPELEVNFIPWIQSSANMPVDTDKRRPDGTVPGQAEVAANKSLAATTAPLSPAASPYSAKVDKWLALTKKNITEIATNIFKAHKKAVDAGYLGWSEANYLRYQLGATINITDEVDDLTDVSGEWLYESVYFGATTWKTIDKGLSSLPRAITPLVEDRTSFNSVVHRMDWNEEAQKMTVYYRPRDDPWADSSTVEFDYVVTAVPFTRVKLWQRPEYTSVLSHAIERYGYESACKVALLYKTRFWEHLEYPIIGGCGSVNITGIGSICYPSYNINGTGPGVILGSYESGSDQPAVAAFSEEDHIAYVQRAMIEVHGEIAKEQYTGIYDRICWNTVPDQGASWASPAAGQQELYIPAFFKTEKNTVFVGEQTSYTHAWIFSALESAVRGTTQLLLDMGLVDEAKQITNEWMARWISV</sequence>
<dbReference type="SUPFAM" id="SSF54373">
    <property type="entry name" value="FAD-linked reductases, C-terminal domain"/>
    <property type="match status" value="1"/>
</dbReference>
<gene>
    <name evidence="3" type="ORF">Plec18167_008178</name>
</gene>
<protein>
    <recommendedName>
        <fullName evidence="2">Amine oxidase domain-containing protein</fullName>
    </recommendedName>
</protein>
<dbReference type="Pfam" id="PF01593">
    <property type="entry name" value="Amino_oxidase"/>
    <property type="match status" value="1"/>
</dbReference>
<evidence type="ECO:0000313" key="4">
    <source>
        <dbReference type="Proteomes" id="UP001583193"/>
    </source>
</evidence>
<reference evidence="3 4" key="1">
    <citation type="journal article" date="2024" name="IMA Fungus">
        <title>IMA Genome - F19 : A genome assembly and annotation guide to empower mycologists, including annotated draft genome sequences of Ceratocystis pirilliformis, Diaporthe australafricana, Fusarium ophioides, Paecilomyces lecythidis, and Sporothrix stenoceras.</title>
        <authorList>
            <person name="Aylward J."/>
            <person name="Wilson A.M."/>
            <person name="Visagie C.M."/>
            <person name="Spraker J."/>
            <person name="Barnes I."/>
            <person name="Buitendag C."/>
            <person name="Ceriani C."/>
            <person name="Del Mar Angel L."/>
            <person name="du Plessis D."/>
            <person name="Fuchs T."/>
            <person name="Gasser K."/>
            <person name="Kramer D."/>
            <person name="Li W."/>
            <person name="Munsamy K."/>
            <person name="Piso A."/>
            <person name="Price J.L."/>
            <person name="Sonnekus B."/>
            <person name="Thomas C."/>
            <person name="van der Nest A."/>
            <person name="van Dijk A."/>
            <person name="van Heerden A."/>
            <person name="van Vuuren N."/>
            <person name="Yilmaz N."/>
            <person name="Duong T.A."/>
            <person name="van der Merwe N.A."/>
            <person name="Wingfield M.J."/>
            <person name="Wingfield B.D."/>
        </authorList>
    </citation>
    <scope>NUCLEOTIDE SEQUENCE [LARGE SCALE GENOMIC DNA]</scope>
    <source>
        <strain evidence="3 4">CMW 18167</strain>
    </source>
</reference>
<keyword evidence="1" id="KW-0732">Signal</keyword>
<dbReference type="EMBL" id="JAVDPF010000038">
    <property type="protein sequence ID" value="KAL1868587.1"/>
    <property type="molecule type" value="Genomic_DNA"/>
</dbReference>
<dbReference type="SUPFAM" id="SSF51905">
    <property type="entry name" value="FAD/NAD(P)-binding domain"/>
    <property type="match status" value="1"/>
</dbReference>
<feature type="signal peptide" evidence="1">
    <location>
        <begin position="1"/>
        <end position="21"/>
    </location>
</feature>
<evidence type="ECO:0000313" key="3">
    <source>
        <dbReference type="EMBL" id="KAL1868587.1"/>
    </source>
</evidence>
<name>A0ABR3WYR1_9EURO</name>
<proteinExistence type="predicted"/>
<dbReference type="PANTHER" id="PTHR10742:SF382">
    <property type="entry name" value="AMINE OXIDASE DOMAIN-CONTAINING PROTEIN"/>
    <property type="match status" value="1"/>
</dbReference>
<dbReference type="InterPro" id="IPR002937">
    <property type="entry name" value="Amino_oxidase"/>
</dbReference>
<accession>A0ABR3WYR1</accession>
<dbReference type="InterPro" id="IPR050281">
    <property type="entry name" value="Flavin_monoamine_oxidase"/>
</dbReference>
<evidence type="ECO:0000259" key="2">
    <source>
        <dbReference type="Pfam" id="PF01593"/>
    </source>
</evidence>
<comment type="caution">
    <text evidence="3">The sequence shown here is derived from an EMBL/GenBank/DDBJ whole genome shotgun (WGS) entry which is preliminary data.</text>
</comment>
<feature type="chain" id="PRO_5045681123" description="Amine oxidase domain-containing protein" evidence="1">
    <location>
        <begin position="22"/>
        <end position="693"/>
    </location>
</feature>
<dbReference type="PANTHER" id="PTHR10742">
    <property type="entry name" value="FLAVIN MONOAMINE OXIDASE"/>
    <property type="match status" value="1"/>
</dbReference>
<dbReference type="Gene3D" id="1.20.1440.240">
    <property type="match status" value="1"/>
</dbReference>
<feature type="domain" description="Amine oxidase" evidence="2">
    <location>
        <begin position="192"/>
        <end position="665"/>
    </location>
</feature>
<dbReference type="Gene3D" id="3.90.660.10">
    <property type="match status" value="1"/>
</dbReference>
<organism evidence="3 4">
    <name type="scientific">Paecilomyces lecythidis</name>
    <dbReference type="NCBI Taxonomy" id="3004212"/>
    <lineage>
        <taxon>Eukaryota</taxon>
        <taxon>Fungi</taxon>
        <taxon>Dikarya</taxon>
        <taxon>Ascomycota</taxon>
        <taxon>Pezizomycotina</taxon>
        <taxon>Eurotiomycetes</taxon>
        <taxon>Eurotiomycetidae</taxon>
        <taxon>Eurotiales</taxon>
        <taxon>Thermoascaceae</taxon>
        <taxon>Paecilomyces</taxon>
    </lineage>
</organism>
<dbReference type="InterPro" id="IPR036188">
    <property type="entry name" value="FAD/NAD-bd_sf"/>
</dbReference>
<keyword evidence="4" id="KW-1185">Reference proteome</keyword>
<dbReference type="Gene3D" id="3.50.50.60">
    <property type="entry name" value="FAD/NAD(P)-binding domain"/>
    <property type="match status" value="1"/>
</dbReference>